<comment type="caution">
    <text evidence="8">The sequence shown here is derived from an EMBL/GenBank/DDBJ whole genome shotgun (WGS) entry which is preliminary data.</text>
</comment>
<keyword evidence="6" id="KW-0012">Acyltransferase</keyword>
<dbReference type="GO" id="GO:0005886">
    <property type="term" value="C:plasma membrane"/>
    <property type="evidence" value="ECO:0007669"/>
    <property type="project" value="UniProtKB-SubCell"/>
</dbReference>
<comment type="subcellular location">
    <subcellularLocation>
        <location evidence="1">Cell inner membrane</location>
    </subcellularLocation>
</comment>
<gene>
    <name evidence="8" type="ORF">EYW47_28680</name>
</gene>
<dbReference type="OrthoDB" id="9808633at2"/>
<evidence type="ECO:0000256" key="7">
    <source>
        <dbReference type="SAM" id="MobiDB-lite"/>
    </source>
</evidence>
<keyword evidence="9" id="KW-1185">Reference proteome</keyword>
<dbReference type="CDD" id="cd07984">
    <property type="entry name" value="LPLAT_LABLAT-like"/>
    <property type="match status" value="1"/>
</dbReference>
<organism evidence="8 9">
    <name type="scientific">Paraburkholderia silviterrae</name>
    <dbReference type="NCBI Taxonomy" id="2528715"/>
    <lineage>
        <taxon>Bacteria</taxon>
        <taxon>Pseudomonadati</taxon>
        <taxon>Pseudomonadota</taxon>
        <taxon>Betaproteobacteria</taxon>
        <taxon>Burkholderiales</taxon>
        <taxon>Burkholderiaceae</taxon>
        <taxon>Paraburkholderia</taxon>
    </lineage>
</organism>
<accession>A0A4R5M2Q0</accession>
<evidence type="ECO:0000256" key="5">
    <source>
        <dbReference type="ARBA" id="ARBA00023136"/>
    </source>
</evidence>
<evidence type="ECO:0000256" key="6">
    <source>
        <dbReference type="ARBA" id="ARBA00023315"/>
    </source>
</evidence>
<evidence type="ECO:0000256" key="2">
    <source>
        <dbReference type="ARBA" id="ARBA00022475"/>
    </source>
</evidence>
<dbReference type="PANTHER" id="PTHR30606:SF9">
    <property type="entry name" value="LIPID A BIOSYNTHESIS LAUROYLTRANSFERASE"/>
    <property type="match status" value="1"/>
</dbReference>
<dbReference type="InterPro" id="IPR004960">
    <property type="entry name" value="LipA_acyltrans"/>
</dbReference>
<evidence type="ECO:0000313" key="8">
    <source>
        <dbReference type="EMBL" id="TDG19846.1"/>
    </source>
</evidence>
<dbReference type="Proteomes" id="UP000295722">
    <property type="component" value="Unassembled WGS sequence"/>
</dbReference>
<dbReference type="EMBL" id="SMRP01000019">
    <property type="protein sequence ID" value="TDG19846.1"/>
    <property type="molecule type" value="Genomic_DNA"/>
</dbReference>
<keyword evidence="3" id="KW-0997">Cell inner membrane</keyword>
<sequence>MASERREVPEPGQARRDARSRVRRGGQRRDPLHRARGRARRRERHAVDHTTTSTLGAVRRARPLTGRAATMTKRTDWAQRQERGSALLLRVMTWLSLRLGRPAARGLLHLIALYYVLFSPRARAASRDYLRRVLDRPVCWSDVYRHVFTFATTIHDRIYLMNERFDLFDIRPQGQTLVDAALASGRGAFLMGGHLGSFEVVRALGRTRPDMRVVVTMFDENARKINATIAAVNPAAQPEVIALGQIDSMLRVNERLDENCMVGMLADRTLLADAASSMRRMAFLGEPAAFPLGPLYMAAMLKRPVIFMTGLYRGGNRYDVHFEMLADFTHTPRESRQAAIDAALVRYVALLDRHCRAAPYNWFNYFDFWQTAQAAQHATGTSQTAQTAQAATAAKAPQTMQAAGAMPAPKPADVAARVARNAYAASRAETAGVARARRDEPRRSEAAHASLAARETSDA</sequence>
<dbReference type="AlphaFoldDB" id="A0A4R5M2Q0"/>
<feature type="compositionally biased region" description="Basic residues" evidence="7">
    <location>
        <begin position="34"/>
        <end position="44"/>
    </location>
</feature>
<name>A0A4R5M2Q0_9BURK</name>
<feature type="region of interest" description="Disordered" evidence="7">
    <location>
        <begin position="1"/>
        <end position="51"/>
    </location>
</feature>
<dbReference type="GO" id="GO:0016746">
    <property type="term" value="F:acyltransferase activity"/>
    <property type="evidence" value="ECO:0007669"/>
    <property type="project" value="UniProtKB-KW"/>
</dbReference>
<dbReference type="PANTHER" id="PTHR30606">
    <property type="entry name" value="LIPID A BIOSYNTHESIS LAUROYL ACYLTRANSFERASE"/>
    <property type="match status" value="1"/>
</dbReference>
<keyword evidence="5" id="KW-0472">Membrane</keyword>
<evidence type="ECO:0000313" key="9">
    <source>
        <dbReference type="Proteomes" id="UP000295722"/>
    </source>
</evidence>
<keyword evidence="2" id="KW-1003">Cell membrane</keyword>
<reference evidence="8 9" key="1">
    <citation type="submission" date="2019-03" db="EMBL/GenBank/DDBJ databases">
        <title>Paraburkholderia sp. 4M-K11, isolated from subtropical forest soil.</title>
        <authorList>
            <person name="Gao Z.-H."/>
            <person name="Qiu L.-H."/>
        </authorList>
    </citation>
    <scope>NUCLEOTIDE SEQUENCE [LARGE SCALE GENOMIC DNA]</scope>
    <source>
        <strain evidence="8 9">4M-K11</strain>
    </source>
</reference>
<evidence type="ECO:0000256" key="4">
    <source>
        <dbReference type="ARBA" id="ARBA00022679"/>
    </source>
</evidence>
<evidence type="ECO:0000256" key="1">
    <source>
        <dbReference type="ARBA" id="ARBA00004533"/>
    </source>
</evidence>
<feature type="compositionally biased region" description="Basic and acidic residues" evidence="7">
    <location>
        <begin position="436"/>
        <end position="446"/>
    </location>
</feature>
<feature type="region of interest" description="Disordered" evidence="7">
    <location>
        <begin position="426"/>
        <end position="459"/>
    </location>
</feature>
<keyword evidence="4" id="KW-0808">Transferase</keyword>
<protein>
    <submittedName>
        <fullName evidence="8">Acyl-CoA synthetase</fullName>
    </submittedName>
</protein>
<feature type="compositionally biased region" description="Basic and acidic residues" evidence="7">
    <location>
        <begin position="1"/>
        <end position="20"/>
    </location>
</feature>
<dbReference type="GO" id="GO:0009247">
    <property type="term" value="P:glycolipid biosynthetic process"/>
    <property type="evidence" value="ECO:0007669"/>
    <property type="project" value="UniProtKB-ARBA"/>
</dbReference>
<proteinExistence type="predicted"/>
<evidence type="ECO:0000256" key="3">
    <source>
        <dbReference type="ARBA" id="ARBA00022519"/>
    </source>
</evidence>
<dbReference type="Pfam" id="PF03279">
    <property type="entry name" value="Lip_A_acyltrans"/>
    <property type="match status" value="1"/>
</dbReference>